<reference evidence="1 2" key="1">
    <citation type="submission" date="2023-01" db="EMBL/GenBank/DDBJ databases">
        <authorList>
            <person name="Whitehead M."/>
        </authorList>
    </citation>
    <scope>NUCLEOTIDE SEQUENCE [LARGE SCALE GENOMIC DNA]</scope>
</reference>
<evidence type="ECO:0000313" key="2">
    <source>
        <dbReference type="Proteomes" id="UP001160148"/>
    </source>
</evidence>
<dbReference type="InterPro" id="IPR038765">
    <property type="entry name" value="Papain-like_cys_pep_sf"/>
</dbReference>
<evidence type="ECO:0000313" key="1">
    <source>
        <dbReference type="EMBL" id="CAI6364577.1"/>
    </source>
</evidence>
<keyword evidence="2" id="KW-1185">Reference proteome</keyword>
<dbReference type="Gene3D" id="3.90.70.10">
    <property type="entry name" value="Cysteine proteinases"/>
    <property type="match status" value="1"/>
</dbReference>
<comment type="caution">
    <text evidence="1">The sequence shown here is derived from an EMBL/GenBank/DDBJ whole genome shotgun (WGS) entry which is preliminary data.</text>
</comment>
<name>A0AAV0X9S9_9HEMI</name>
<dbReference type="SUPFAM" id="SSF54001">
    <property type="entry name" value="Cysteine proteinases"/>
    <property type="match status" value="1"/>
</dbReference>
<dbReference type="AlphaFoldDB" id="A0AAV0X9S9"/>
<proteinExistence type="predicted"/>
<accession>A0AAV0X9S9</accession>
<dbReference type="Proteomes" id="UP001160148">
    <property type="component" value="Unassembled WGS sequence"/>
</dbReference>
<protein>
    <submittedName>
        <fullName evidence="1">Uncharacterized protein</fullName>
    </submittedName>
</protein>
<sequence length="1127" mass="127872">MRGRKASVHPDKIVQTVLRFRDRVVQEINGVRKISVATNDVWSDMSKHLNGAISKGALHLFVHNGRHGIKELLGLLPVIDQVITSAAIETADELLQDDSESNSSEDSNNLPKKEFVITFSSTEWQQIQPEEVVYKLNDKSRPMSSCRSFYVLPKGKWSPMIAEHFWEHTQLPCCISFKRSKVLNEGSIYVCVIGRCSICGSNFKGIIGEKPIGNSRVLMQCTYIGNFTDEHRQVKKRRMVGSDIDKALESVVHNGISCESYREMEARRLMKIGAPNPAIIPTGNALRILKSRKQAQNKRHTDKLTALAIMRTEEDFKNILHDMGSHPFFIHYHCSEQIHIYRSYCRSVQYPRLIIDATGSVVKNFSKFGFQKTRFLFLYEGVVYDNIKKHSFTVTNMISERHNNISIFNWLAKWINCDIPTPRETVCDQSLALLSAIVQCFTQYSSLKDYLRICADIVFEKLPSNSHWLPNCFVRTDVAHFIKLVSKWTPLKTAPRRVREIIIRVIGIILKSQSLVFIESIIMSLFIVITNETDGTDLISFEDTPCEQHKKILIQAVSTELHLEEILALKETDDDQNINMDLEYESQSEEVENFDNPFQSWSEGLFEKSKTFIREGNGINAMFLPALVPLILKCTKLLPLWSGLMVPFFGYGELTTSSAAVESSFKKLKHVTFKHTSLPVDIEEFLENHIMSLQGASLIRSAVNTQAIEPLPILVENVNISKQNVDNMLAYISNDCPLCNKGDLPMQNGAHKCIICGIPVHALSSCSTHELGQEERRICRNCSQTQNKTCLGEEDIACENWNRKSKKQANKSYLTPNSLLRHLGINNPRNIRLLPILKNGSRAEELKSCTIAEVGKVILSNTCAFDTLASIFMAAYCDSDNYQQQIDAIKENDEFFQFISIIVTKGITASTYSDRAKFIINMLNPELKQLEYNTTLAICDATAGTILKAVLKRNPTINEISLCSNSECKRSLSHTVTYITYQTTDGSINDLQQFLDNRLCEESSVCGYGECIGIKSIDPIISNMHIIIEMLYWNSDETTYSTEVGRFVETKLSDLPPVLIHNESTYELRGVVNYIRGLSRLRTSVGHYTAYCKRSERSWELMDDQNKKTISVKASTKVICEYLIYTI</sequence>
<gene>
    <name evidence="1" type="ORF">MEUPH1_LOCUS19384</name>
</gene>
<organism evidence="1 2">
    <name type="scientific">Macrosiphum euphorbiae</name>
    <name type="common">potato aphid</name>
    <dbReference type="NCBI Taxonomy" id="13131"/>
    <lineage>
        <taxon>Eukaryota</taxon>
        <taxon>Metazoa</taxon>
        <taxon>Ecdysozoa</taxon>
        <taxon>Arthropoda</taxon>
        <taxon>Hexapoda</taxon>
        <taxon>Insecta</taxon>
        <taxon>Pterygota</taxon>
        <taxon>Neoptera</taxon>
        <taxon>Paraneoptera</taxon>
        <taxon>Hemiptera</taxon>
        <taxon>Sternorrhyncha</taxon>
        <taxon>Aphidomorpha</taxon>
        <taxon>Aphidoidea</taxon>
        <taxon>Aphididae</taxon>
        <taxon>Macrosiphini</taxon>
        <taxon>Macrosiphum</taxon>
    </lineage>
</organism>
<dbReference type="EMBL" id="CARXXK010000004">
    <property type="protein sequence ID" value="CAI6364577.1"/>
    <property type="molecule type" value="Genomic_DNA"/>
</dbReference>